<dbReference type="NCBIfam" id="NF008216">
    <property type="entry name" value="PRK10983.1"/>
    <property type="match status" value="1"/>
</dbReference>
<keyword evidence="3 6" id="KW-0812">Transmembrane</keyword>
<proteinExistence type="inferred from homology"/>
<gene>
    <name evidence="7" type="ORF">DD681_02430</name>
</gene>
<keyword evidence="5 6" id="KW-0472">Membrane</keyword>
<dbReference type="Pfam" id="PF01594">
    <property type="entry name" value="AI-2E_transport"/>
    <property type="match status" value="1"/>
</dbReference>
<organism evidence="7 8">
    <name type="scientific">Buchnera aphidicola</name>
    <name type="common">Melanaphis sacchari</name>
    <dbReference type="NCBI Taxonomy" id="2173854"/>
    <lineage>
        <taxon>Bacteria</taxon>
        <taxon>Pseudomonadati</taxon>
        <taxon>Pseudomonadota</taxon>
        <taxon>Gammaproteobacteria</taxon>
        <taxon>Enterobacterales</taxon>
        <taxon>Erwiniaceae</taxon>
        <taxon>Buchnera</taxon>
    </lineage>
</organism>
<comment type="subcellular location">
    <subcellularLocation>
        <location evidence="1">Membrane</location>
        <topology evidence="1">Multi-pass membrane protein</topology>
    </subcellularLocation>
</comment>
<evidence type="ECO:0008006" key="9">
    <source>
        <dbReference type="Google" id="ProtNLM"/>
    </source>
</evidence>
<protein>
    <recommendedName>
        <fullName evidence="9">AI-2E family transporter YdiK</fullName>
    </recommendedName>
</protein>
<reference evidence="7 8" key="1">
    <citation type="submission" date="2018-04" db="EMBL/GenBank/DDBJ databases">
        <title>Genome sequence of Buchnera aphidicola from Melaphis sacchari.</title>
        <authorList>
            <person name="Geib S.M."/>
            <person name="Palmer N.A."/>
            <person name="Sattler S.E."/>
            <person name="Sarath G."/>
        </authorList>
    </citation>
    <scope>NUCLEOTIDE SEQUENCE [LARGE SCALE GENOMIC DNA]</scope>
    <source>
        <strain evidence="7 8">LSU</strain>
    </source>
</reference>
<feature type="transmembrane region" description="Helical" evidence="6">
    <location>
        <begin position="240"/>
        <end position="271"/>
    </location>
</feature>
<evidence type="ECO:0000313" key="8">
    <source>
        <dbReference type="Proteomes" id="UP000244884"/>
    </source>
</evidence>
<feature type="transmembrane region" description="Helical" evidence="6">
    <location>
        <begin position="277"/>
        <end position="295"/>
    </location>
</feature>
<evidence type="ECO:0000256" key="5">
    <source>
        <dbReference type="ARBA" id="ARBA00023136"/>
    </source>
</evidence>
<feature type="transmembrane region" description="Helical" evidence="6">
    <location>
        <begin position="203"/>
        <end position="228"/>
    </location>
</feature>
<evidence type="ECO:0000256" key="4">
    <source>
        <dbReference type="ARBA" id="ARBA00022989"/>
    </source>
</evidence>
<dbReference type="EMBL" id="CP029161">
    <property type="protein sequence ID" value="AWH90642.1"/>
    <property type="molecule type" value="Genomic_DNA"/>
</dbReference>
<keyword evidence="4 6" id="KW-1133">Transmembrane helix</keyword>
<dbReference type="Proteomes" id="UP000244884">
    <property type="component" value="Chromosome"/>
</dbReference>
<evidence type="ECO:0000256" key="1">
    <source>
        <dbReference type="ARBA" id="ARBA00004141"/>
    </source>
</evidence>
<accession>A0A2U8DHC7</accession>
<feature type="transmembrane region" description="Helical" evidence="6">
    <location>
        <begin position="65"/>
        <end position="90"/>
    </location>
</feature>
<dbReference type="RefSeq" id="WP_158341418.1">
    <property type="nucleotide sequence ID" value="NZ_CP029161.1"/>
</dbReference>
<feature type="transmembrane region" description="Helical" evidence="6">
    <location>
        <begin position="160"/>
        <end position="179"/>
    </location>
</feature>
<feature type="transmembrane region" description="Helical" evidence="6">
    <location>
        <begin position="12"/>
        <end position="31"/>
    </location>
</feature>
<feature type="transmembrane region" description="Helical" evidence="6">
    <location>
        <begin position="307"/>
        <end position="330"/>
    </location>
</feature>
<feature type="transmembrane region" description="Helical" evidence="6">
    <location>
        <begin position="336"/>
        <end position="354"/>
    </location>
</feature>
<evidence type="ECO:0000256" key="6">
    <source>
        <dbReference type="SAM" id="Phobius"/>
    </source>
</evidence>
<dbReference type="GO" id="GO:0016020">
    <property type="term" value="C:membrane"/>
    <property type="evidence" value="ECO:0007669"/>
    <property type="project" value="UniProtKB-SubCell"/>
</dbReference>
<sequence length="365" mass="41260">MQNPKEKMDFSQFILSLIFIIAMSVTSFLIMRPFILGFSWASMLVIATWPLMLKIKKLLGGRRLVAVASMMIILLLLFILPIVFLVNSLIETTIPLIHWFSSNTLEFPELIWLQNIPLIGKKVFISYQKLLDSDGGELIREVRPYMGRTTEFFIIQAKNFGLFIMHLTLMLLFSVLLYWNGEKISSIIFQFAFRLNSKNGETIVFLASQAVRAIALGVVVTSLIQAVLSGLGLLISGVPYWTLLTILIVFSCLIQLGPLPILIPSVIWLYWNSNPTWGTLLLVWSFFVFILDNILRPIFIRIGSDLPAFLILSGVIGGLLAFGMIGLFVGPVVLVILYRLIISWIYGIPISSFLEHHTIFKSKNN</sequence>
<dbReference type="OrthoDB" id="5298283at2"/>
<evidence type="ECO:0000313" key="7">
    <source>
        <dbReference type="EMBL" id="AWH90642.1"/>
    </source>
</evidence>
<dbReference type="InterPro" id="IPR002549">
    <property type="entry name" value="AI-2E-like"/>
</dbReference>
<name>A0A2U8DHC7_9GAMM</name>
<evidence type="ECO:0000256" key="2">
    <source>
        <dbReference type="ARBA" id="ARBA00009773"/>
    </source>
</evidence>
<evidence type="ECO:0000256" key="3">
    <source>
        <dbReference type="ARBA" id="ARBA00022692"/>
    </source>
</evidence>
<comment type="similarity">
    <text evidence="2">Belongs to the autoinducer-2 exporter (AI-2E) (TC 2.A.86) family.</text>
</comment>
<dbReference type="AlphaFoldDB" id="A0A2U8DHC7"/>